<reference evidence="3 4" key="1">
    <citation type="submission" date="2024-02" db="EMBL/GenBank/DDBJ databases">
        <title>Discinaceae phylogenomics.</title>
        <authorList>
            <person name="Dirks A.C."/>
            <person name="James T.Y."/>
        </authorList>
    </citation>
    <scope>NUCLEOTIDE SEQUENCE [LARGE SCALE GENOMIC DNA]</scope>
    <source>
        <strain evidence="3 4">ACD0624</strain>
    </source>
</reference>
<sequence length="454" mass="49980">MNMSTGTPSTPALNNRSSRESFARMFESLHLSPNTASPVEIPPTHPTSLSSLIHPVLRHDISAYADFCEVMHAPKTPVKSSSLPRLSSGSFTSIQVMGMGIGYNSSPSGSPTGLTGGLFGNKNKEVDSRPSSPSSNAPSISNGVAQGQQQTGLGLKETKFWKRVLVEDIEPTLRLDNAPGLSWLARRNVLSAITDGNLVIDPLQAVLNSSVLSCSLCGESRADDEHVRTHRMRTSETQNAQRYPLCGYCVIRTRSVCDFVAFLRTLKEGLWKCDTESAENHAWEESVKLRERMFWSRIGGGVVPAFIYHHSARTSEEHERSRREDSVESNGVDGRIGLEVPKRRGSRGESALGPRHDRMPSLTENKVFPPLPFSSRGRITLLDVPKKAEEEDVSSETEESSDAEGEPEEGYERETKRDTITAAINMPLPDDETFEILKEAPKPEMKKHAVPGAW</sequence>
<feature type="region of interest" description="Disordered" evidence="2">
    <location>
        <begin position="105"/>
        <end position="151"/>
    </location>
</feature>
<evidence type="ECO:0000256" key="2">
    <source>
        <dbReference type="SAM" id="MobiDB-lite"/>
    </source>
</evidence>
<feature type="region of interest" description="Disordered" evidence="2">
    <location>
        <begin position="313"/>
        <end position="370"/>
    </location>
</feature>
<dbReference type="CDD" id="cd21044">
    <property type="entry name" value="Rab11BD_RAB3IP_like"/>
    <property type="match status" value="1"/>
</dbReference>
<gene>
    <name evidence="3" type="primary">SEC2_2</name>
    <name evidence="3" type="ORF">Q9L58_005928</name>
</gene>
<keyword evidence="4" id="KW-1185">Reference proteome</keyword>
<name>A0ABR3GGM7_9PEZI</name>
<feature type="region of interest" description="Disordered" evidence="2">
    <location>
        <begin position="382"/>
        <end position="431"/>
    </location>
</feature>
<keyword evidence="1" id="KW-0175">Coiled coil</keyword>
<organism evidence="3 4">
    <name type="scientific">Discina gigas</name>
    <dbReference type="NCBI Taxonomy" id="1032678"/>
    <lineage>
        <taxon>Eukaryota</taxon>
        <taxon>Fungi</taxon>
        <taxon>Dikarya</taxon>
        <taxon>Ascomycota</taxon>
        <taxon>Pezizomycotina</taxon>
        <taxon>Pezizomycetes</taxon>
        <taxon>Pezizales</taxon>
        <taxon>Discinaceae</taxon>
        <taxon>Discina</taxon>
    </lineage>
</organism>
<evidence type="ECO:0000313" key="3">
    <source>
        <dbReference type="EMBL" id="KAL0635107.1"/>
    </source>
</evidence>
<dbReference type="Pfam" id="PF25555">
    <property type="entry name" value="RAB3A-like_C"/>
    <property type="match status" value="1"/>
</dbReference>
<proteinExistence type="predicted"/>
<feature type="compositionally biased region" description="Low complexity" evidence="2">
    <location>
        <begin position="129"/>
        <end position="141"/>
    </location>
</feature>
<feature type="compositionally biased region" description="Polar residues" evidence="2">
    <location>
        <begin position="142"/>
        <end position="151"/>
    </location>
</feature>
<dbReference type="InterPro" id="IPR040351">
    <property type="entry name" value="RAB3IL/RAB3IP/Sec2"/>
</dbReference>
<evidence type="ECO:0000313" key="4">
    <source>
        <dbReference type="Proteomes" id="UP001447188"/>
    </source>
</evidence>
<accession>A0ABR3GGM7</accession>
<dbReference type="EMBL" id="JBBBZM010000077">
    <property type="protein sequence ID" value="KAL0635107.1"/>
    <property type="molecule type" value="Genomic_DNA"/>
</dbReference>
<comment type="caution">
    <text evidence="3">The sequence shown here is derived from an EMBL/GenBank/DDBJ whole genome shotgun (WGS) entry which is preliminary data.</text>
</comment>
<feature type="compositionally biased region" description="Basic and acidic residues" evidence="2">
    <location>
        <begin position="410"/>
        <end position="419"/>
    </location>
</feature>
<evidence type="ECO:0000256" key="1">
    <source>
        <dbReference type="ARBA" id="ARBA00023054"/>
    </source>
</evidence>
<protein>
    <submittedName>
        <fullName evidence="3">Rab guanine nucleotide exchange factor S2</fullName>
    </submittedName>
</protein>
<dbReference type="PANTHER" id="PTHR14430:SF0">
    <property type="entry name" value="SEC2P DOMAIN-CONTAINING PROTEIN"/>
    <property type="match status" value="1"/>
</dbReference>
<dbReference type="Proteomes" id="UP001447188">
    <property type="component" value="Unassembled WGS sequence"/>
</dbReference>
<feature type="compositionally biased region" description="Acidic residues" evidence="2">
    <location>
        <begin position="390"/>
        <end position="409"/>
    </location>
</feature>
<feature type="compositionally biased region" description="Basic and acidic residues" evidence="2">
    <location>
        <begin position="313"/>
        <end position="326"/>
    </location>
</feature>
<dbReference type="PANTHER" id="PTHR14430">
    <property type="entry name" value="RABIN3-RELATED"/>
    <property type="match status" value="1"/>
</dbReference>